<evidence type="ECO:0000256" key="2">
    <source>
        <dbReference type="ARBA" id="ARBA00023125"/>
    </source>
</evidence>
<protein>
    <submittedName>
        <fullName evidence="6">Transcriptional regulator, TetR family</fullName>
    </submittedName>
</protein>
<keyword evidence="1" id="KW-0805">Transcription regulation</keyword>
<keyword evidence="2 4" id="KW-0238">DNA-binding</keyword>
<evidence type="ECO:0000259" key="5">
    <source>
        <dbReference type="PROSITE" id="PS50977"/>
    </source>
</evidence>
<gene>
    <name evidence="6" type="ORF">SAMN04487779_1003160</name>
</gene>
<feature type="domain" description="HTH tetR-type" evidence="5">
    <location>
        <begin position="9"/>
        <end position="69"/>
    </location>
</feature>
<dbReference type="InterPro" id="IPR011075">
    <property type="entry name" value="TetR_C"/>
</dbReference>
<evidence type="ECO:0000256" key="3">
    <source>
        <dbReference type="ARBA" id="ARBA00023163"/>
    </source>
</evidence>
<dbReference type="STRING" id="938405.SAMN02927895_02643"/>
<dbReference type="PANTHER" id="PTHR47506">
    <property type="entry name" value="TRANSCRIPTIONAL REGULATORY PROTEIN"/>
    <property type="match status" value="1"/>
</dbReference>
<keyword evidence="7" id="KW-1185">Reference proteome</keyword>
<dbReference type="SUPFAM" id="SSF46689">
    <property type="entry name" value="Homeodomain-like"/>
    <property type="match status" value="1"/>
</dbReference>
<dbReference type="Pfam" id="PF16925">
    <property type="entry name" value="TetR_C_13"/>
    <property type="match status" value="1"/>
</dbReference>
<keyword evidence="3" id="KW-0804">Transcription</keyword>
<dbReference type="PANTHER" id="PTHR47506:SF1">
    <property type="entry name" value="HTH-TYPE TRANSCRIPTIONAL REGULATOR YJDC"/>
    <property type="match status" value="1"/>
</dbReference>
<dbReference type="Gene3D" id="1.10.357.10">
    <property type="entry name" value="Tetracycline Repressor, domain 2"/>
    <property type="match status" value="1"/>
</dbReference>
<dbReference type="InterPro" id="IPR001647">
    <property type="entry name" value="HTH_TetR"/>
</dbReference>
<feature type="DNA-binding region" description="H-T-H motif" evidence="4">
    <location>
        <begin position="32"/>
        <end position="51"/>
    </location>
</feature>
<sequence>MSSATADRPKAAQRIQSAAKDLFYRQGIRATGIEEVCRAADATKMSLYRSYPSKDALVAAILEEDAACYDAWFAEATAGATTPLDKLRAMVEAMAGKLEMPEYRGCPLLLAQAEFPDPDHPTHQLVAAHKLRMRQQFVALAREAGLAEPDLLGDALELLIDGAWSSLPYLGGRRSAAALRRSMDAILDQATATAADTGG</sequence>
<dbReference type="EMBL" id="FMZX01000003">
    <property type="protein sequence ID" value="SDC95164.1"/>
    <property type="molecule type" value="Genomic_DNA"/>
</dbReference>
<dbReference type="SUPFAM" id="SSF48498">
    <property type="entry name" value="Tetracyclin repressor-like, C-terminal domain"/>
    <property type="match status" value="1"/>
</dbReference>
<dbReference type="RefSeq" id="WP_176849471.1">
    <property type="nucleotide sequence ID" value="NZ_FMZX01000003.1"/>
</dbReference>
<dbReference type="InterPro" id="IPR009057">
    <property type="entry name" value="Homeodomain-like_sf"/>
</dbReference>
<reference evidence="6 7" key="1">
    <citation type="submission" date="2016-10" db="EMBL/GenBank/DDBJ databases">
        <authorList>
            <person name="de Groot N.N."/>
        </authorList>
    </citation>
    <scope>NUCLEOTIDE SEQUENCE [LARGE SCALE GENOMIC DNA]</scope>
    <source>
        <strain evidence="6 7">CPCC 100156</strain>
    </source>
</reference>
<dbReference type="GO" id="GO:0003677">
    <property type="term" value="F:DNA binding"/>
    <property type="evidence" value="ECO:0007669"/>
    <property type="project" value="UniProtKB-UniRule"/>
</dbReference>
<proteinExistence type="predicted"/>
<evidence type="ECO:0000313" key="7">
    <source>
        <dbReference type="Proteomes" id="UP000198925"/>
    </source>
</evidence>
<evidence type="ECO:0000256" key="1">
    <source>
        <dbReference type="ARBA" id="ARBA00023015"/>
    </source>
</evidence>
<organism evidence="6 7">
    <name type="scientific">Belnapia rosea</name>
    <dbReference type="NCBI Taxonomy" id="938405"/>
    <lineage>
        <taxon>Bacteria</taxon>
        <taxon>Pseudomonadati</taxon>
        <taxon>Pseudomonadota</taxon>
        <taxon>Alphaproteobacteria</taxon>
        <taxon>Acetobacterales</taxon>
        <taxon>Roseomonadaceae</taxon>
        <taxon>Belnapia</taxon>
    </lineage>
</organism>
<dbReference type="InterPro" id="IPR036271">
    <property type="entry name" value="Tet_transcr_reg_TetR-rel_C_sf"/>
</dbReference>
<dbReference type="Pfam" id="PF00440">
    <property type="entry name" value="TetR_N"/>
    <property type="match status" value="1"/>
</dbReference>
<dbReference type="PRINTS" id="PR00455">
    <property type="entry name" value="HTHTETR"/>
</dbReference>
<evidence type="ECO:0000313" key="6">
    <source>
        <dbReference type="EMBL" id="SDC95164.1"/>
    </source>
</evidence>
<dbReference type="Proteomes" id="UP000198925">
    <property type="component" value="Unassembled WGS sequence"/>
</dbReference>
<dbReference type="PROSITE" id="PS50977">
    <property type="entry name" value="HTH_TETR_2"/>
    <property type="match status" value="1"/>
</dbReference>
<name>A0A1G6QTC4_9PROT</name>
<accession>A0A1G6QTC4</accession>
<evidence type="ECO:0000256" key="4">
    <source>
        <dbReference type="PROSITE-ProRule" id="PRU00335"/>
    </source>
</evidence>
<dbReference type="AlphaFoldDB" id="A0A1G6QTC4"/>